<sequence length="119" mass="13352">MTLSELKLSQLSKSNWHENADAGDRLLHTARSPARCRRRDRRESSATLDSLARCDANTLAIARMRGPSKSMESDTGSVMSIATTRTLSSGIAIAERPRKRRRRRIQSASAHHLRKPRTT</sequence>
<protein>
    <submittedName>
        <fullName evidence="2">Uncharacterized protein</fullName>
    </submittedName>
</protein>
<dbReference type="EMBL" id="QXGE01001331">
    <property type="protein sequence ID" value="KAE9294147.1"/>
    <property type="molecule type" value="Genomic_DNA"/>
</dbReference>
<feature type="region of interest" description="Disordered" evidence="1">
    <location>
        <begin position="89"/>
        <end position="119"/>
    </location>
</feature>
<evidence type="ECO:0000313" key="2">
    <source>
        <dbReference type="EMBL" id="KAE9294147.1"/>
    </source>
</evidence>
<dbReference type="AlphaFoldDB" id="A0A6A4CUD1"/>
<feature type="compositionally biased region" description="Basic and acidic residues" evidence="1">
    <location>
        <begin position="15"/>
        <end position="27"/>
    </location>
</feature>
<dbReference type="Proteomes" id="UP000437068">
    <property type="component" value="Unassembled WGS sequence"/>
</dbReference>
<gene>
    <name evidence="2" type="ORF">PF001_g17916</name>
</gene>
<evidence type="ECO:0000313" key="3">
    <source>
        <dbReference type="Proteomes" id="UP000437068"/>
    </source>
</evidence>
<feature type="compositionally biased region" description="Basic residues" evidence="1">
    <location>
        <begin position="97"/>
        <end position="119"/>
    </location>
</feature>
<reference evidence="2 3" key="1">
    <citation type="submission" date="2018-08" db="EMBL/GenBank/DDBJ databases">
        <title>Genomic investigation of the strawberry pathogen Phytophthora fragariae indicates pathogenicity is determined by transcriptional variation in three key races.</title>
        <authorList>
            <person name="Adams T.M."/>
            <person name="Armitage A.D."/>
            <person name="Sobczyk M.K."/>
            <person name="Bates H.J."/>
            <person name="Dunwell J.M."/>
            <person name="Nellist C.F."/>
            <person name="Harrison R.J."/>
        </authorList>
    </citation>
    <scope>NUCLEOTIDE SEQUENCE [LARGE SCALE GENOMIC DNA]</scope>
    <source>
        <strain evidence="2 3">A4</strain>
    </source>
</reference>
<feature type="region of interest" description="Disordered" evidence="1">
    <location>
        <begin position="12"/>
        <end position="48"/>
    </location>
</feature>
<proteinExistence type="predicted"/>
<accession>A0A6A4CUD1</accession>
<organism evidence="2 3">
    <name type="scientific">Phytophthora fragariae</name>
    <dbReference type="NCBI Taxonomy" id="53985"/>
    <lineage>
        <taxon>Eukaryota</taxon>
        <taxon>Sar</taxon>
        <taxon>Stramenopiles</taxon>
        <taxon>Oomycota</taxon>
        <taxon>Peronosporomycetes</taxon>
        <taxon>Peronosporales</taxon>
        <taxon>Peronosporaceae</taxon>
        <taxon>Phytophthora</taxon>
    </lineage>
</organism>
<evidence type="ECO:0000256" key="1">
    <source>
        <dbReference type="SAM" id="MobiDB-lite"/>
    </source>
</evidence>
<name>A0A6A4CUD1_9STRA</name>
<comment type="caution">
    <text evidence="2">The sequence shown here is derived from an EMBL/GenBank/DDBJ whole genome shotgun (WGS) entry which is preliminary data.</text>
</comment>